<sequence>MCISDILSAPETATKPIMIEYKIRISEKEEYIKTDASSCTSSTETLTSPPVYEAKPPTTVTISSPRTKSTFFGRIFSRKTKKSSSPRLPSYREAEIAEAWAKVGIDVNNRKHGPRPKCTPEELLEAMDGLFGSRTPSKATA</sequence>
<accession>V5ERU8</accession>
<evidence type="ECO:0000313" key="2">
    <source>
        <dbReference type="EMBL" id="EST05653.1"/>
    </source>
</evidence>
<dbReference type="HOGENOM" id="CLU_118703_0_0_1"/>
<evidence type="ECO:0000256" key="1">
    <source>
        <dbReference type="SAM" id="MobiDB-lite"/>
    </source>
</evidence>
<dbReference type="EMBL" id="KI545891">
    <property type="protein sequence ID" value="EST05653.1"/>
    <property type="molecule type" value="Genomic_DNA"/>
</dbReference>
<dbReference type="OrthoDB" id="2541982at2759"/>
<feature type="compositionally biased region" description="Low complexity" evidence="1">
    <location>
        <begin position="37"/>
        <end position="48"/>
    </location>
</feature>
<feature type="region of interest" description="Disordered" evidence="1">
    <location>
        <begin position="34"/>
        <end position="64"/>
    </location>
</feature>
<gene>
    <name evidence="2" type="ORF">PSEUBRA_SCAF5g02493</name>
</gene>
<evidence type="ECO:0000313" key="3">
    <source>
        <dbReference type="Proteomes" id="UP000019377"/>
    </source>
</evidence>
<reference evidence="3" key="1">
    <citation type="journal article" date="2013" name="Genome Announc.">
        <title>Draft genome sequence of Pseudozyma brasiliensis sp. nov. strain GHG001, a high producer of endo-1,4-xylanase isolated from an insect pest of sugarcane.</title>
        <authorList>
            <person name="Oliveira J.V.D.C."/>
            <person name="dos Santos R.A.C."/>
            <person name="Borges T.A."/>
            <person name="Riano-Pachon D.M."/>
            <person name="Goldman G.H."/>
        </authorList>
    </citation>
    <scope>NUCLEOTIDE SEQUENCE [LARGE SCALE GENOMIC DNA]</scope>
    <source>
        <strain evidence="3">GHG001</strain>
    </source>
</reference>
<keyword evidence="3" id="KW-1185">Reference proteome</keyword>
<dbReference type="Proteomes" id="UP000019377">
    <property type="component" value="Unassembled WGS sequence"/>
</dbReference>
<dbReference type="AlphaFoldDB" id="V5ERU8"/>
<name>V5ERU8_KALBG</name>
<dbReference type="eggNOG" id="ENOG502TAWZ">
    <property type="taxonomic scope" value="Eukaryota"/>
</dbReference>
<dbReference type="RefSeq" id="XP_016290642.1">
    <property type="nucleotide sequence ID" value="XM_016438778.1"/>
</dbReference>
<proteinExistence type="predicted"/>
<dbReference type="GeneID" id="27421474"/>
<dbReference type="OMA" id="NDRKQGP"/>
<protein>
    <submittedName>
        <fullName evidence="2">Uncharacterized protein</fullName>
    </submittedName>
</protein>
<organism evidence="2 3">
    <name type="scientific">Kalmanozyma brasiliensis (strain GHG001)</name>
    <name type="common">Yeast</name>
    <name type="synonym">Pseudozyma brasiliensis</name>
    <dbReference type="NCBI Taxonomy" id="1365824"/>
    <lineage>
        <taxon>Eukaryota</taxon>
        <taxon>Fungi</taxon>
        <taxon>Dikarya</taxon>
        <taxon>Basidiomycota</taxon>
        <taxon>Ustilaginomycotina</taxon>
        <taxon>Ustilaginomycetes</taxon>
        <taxon>Ustilaginales</taxon>
        <taxon>Ustilaginaceae</taxon>
        <taxon>Kalmanozyma</taxon>
    </lineage>
</organism>